<dbReference type="AlphaFoldDB" id="A0A413IQ90"/>
<evidence type="ECO:0000256" key="5">
    <source>
        <dbReference type="SAM" id="SignalP"/>
    </source>
</evidence>
<proteinExistence type="predicted"/>
<dbReference type="PROSITE" id="PS51352">
    <property type="entry name" value="THIOREDOXIN_2"/>
    <property type="match status" value="1"/>
</dbReference>
<feature type="signal peptide" evidence="5">
    <location>
        <begin position="1"/>
        <end position="19"/>
    </location>
</feature>
<organism evidence="7 8">
    <name type="scientific">Butyricimonas virosa</name>
    <dbReference type="NCBI Taxonomy" id="544645"/>
    <lineage>
        <taxon>Bacteria</taxon>
        <taxon>Pseudomonadati</taxon>
        <taxon>Bacteroidota</taxon>
        <taxon>Bacteroidia</taxon>
        <taxon>Bacteroidales</taxon>
        <taxon>Odoribacteraceae</taxon>
        <taxon>Butyricimonas</taxon>
    </lineage>
</organism>
<dbReference type="GO" id="GO:0016491">
    <property type="term" value="F:oxidoreductase activity"/>
    <property type="evidence" value="ECO:0007669"/>
    <property type="project" value="InterPro"/>
</dbReference>
<dbReference type="EMBL" id="QSCR01000006">
    <property type="protein sequence ID" value="RGY19421.1"/>
    <property type="molecule type" value="Genomic_DNA"/>
</dbReference>
<keyword evidence="5" id="KW-0732">Signal</keyword>
<dbReference type="RefSeq" id="WP_117774840.1">
    <property type="nucleotide sequence ID" value="NZ_CAUGOG010000003.1"/>
</dbReference>
<dbReference type="OrthoDB" id="9794348at2"/>
<sequence>MRKILVCVVFMLVCCVTYAQHTGQYKIGGKIEGMDFGRVVMEQKTMEGYKELGSSDIQKGRFEFKGEISEIQSVQLFFDDQRGSLTLFLEPGKIQIAVKKDSVYYGKVTGTPTNELWGYFNEEERRLEKVEMECAQAYQNSFQTKDREKVRAATKAFTDATKARKIFRADFLGNSDHKYAAACFYRASLMQKMQYAELDSLVRSYTGMENNNDVRLITQRRDLMRKVAVGVNVPEINLPDVEGKSFALSSLKGKWVLLDFWASWCAPCRREGKHVLDLYKKYQQNGFEVLGVSIDQNPDAWKQAIKEDQTPWKHVLDQRSEVAKTFGVSSVPRVFLINPKGVIVAVNLYGEELEQCLEEIFSK</sequence>
<dbReference type="Pfam" id="PF00578">
    <property type="entry name" value="AhpC-TSA"/>
    <property type="match status" value="1"/>
</dbReference>
<dbReference type="Gene3D" id="3.40.30.10">
    <property type="entry name" value="Glutaredoxin"/>
    <property type="match status" value="1"/>
</dbReference>
<dbReference type="InterPro" id="IPR000866">
    <property type="entry name" value="AhpC/TSA"/>
</dbReference>
<dbReference type="GO" id="GO:0017004">
    <property type="term" value="P:cytochrome complex assembly"/>
    <property type="evidence" value="ECO:0007669"/>
    <property type="project" value="UniProtKB-KW"/>
</dbReference>
<dbReference type="GO" id="GO:0016209">
    <property type="term" value="F:antioxidant activity"/>
    <property type="evidence" value="ECO:0007669"/>
    <property type="project" value="InterPro"/>
</dbReference>
<evidence type="ECO:0000313" key="7">
    <source>
        <dbReference type="EMBL" id="RGY19421.1"/>
    </source>
</evidence>
<reference evidence="7 8" key="1">
    <citation type="submission" date="2018-08" db="EMBL/GenBank/DDBJ databases">
        <title>A genome reference for cultivated species of the human gut microbiota.</title>
        <authorList>
            <person name="Zou Y."/>
            <person name="Xue W."/>
            <person name="Luo G."/>
        </authorList>
    </citation>
    <scope>NUCLEOTIDE SEQUENCE [LARGE SCALE GENOMIC DNA]</scope>
    <source>
        <strain evidence="7 8">OF02-7</strain>
    </source>
</reference>
<protein>
    <submittedName>
        <fullName evidence="7">AhpC/TSA family protein</fullName>
    </submittedName>
</protein>
<dbReference type="PANTHER" id="PTHR42852">
    <property type="entry name" value="THIOL:DISULFIDE INTERCHANGE PROTEIN DSBE"/>
    <property type="match status" value="1"/>
</dbReference>
<evidence type="ECO:0000256" key="1">
    <source>
        <dbReference type="ARBA" id="ARBA00004196"/>
    </source>
</evidence>
<accession>A0A413IQ90</accession>
<evidence type="ECO:0000256" key="4">
    <source>
        <dbReference type="ARBA" id="ARBA00023284"/>
    </source>
</evidence>
<dbReference type="PROSITE" id="PS00194">
    <property type="entry name" value="THIOREDOXIN_1"/>
    <property type="match status" value="1"/>
</dbReference>
<gene>
    <name evidence="7" type="ORF">DXA50_05625</name>
</gene>
<dbReference type="InterPro" id="IPR013766">
    <property type="entry name" value="Thioredoxin_domain"/>
</dbReference>
<comment type="caution">
    <text evidence="7">The sequence shown here is derived from an EMBL/GenBank/DDBJ whole genome shotgun (WGS) entry which is preliminary data.</text>
</comment>
<evidence type="ECO:0000256" key="2">
    <source>
        <dbReference type="ARBA" id="ARBA00022748"/>
    </source>
</evidence>
<dbReference type="Pfam" id="PF14289">
    <property type="entry name" value="DUF4369"/>
    <property type="match status" value="1"/>
</dbReference>
<dbReference type="Proteomes" id="UP000286063">
    <property type="component" value="Unassembled WGS sequence"/>
</dbReference>
<feature type="domain" description="Thioredoxin" evidence="6">
    <location>
        <begin position="227"/>
        <end position="363"/>
    </location>
</feature>
<evidence type="ECO:0000313" key="8">
    <source>
        <dbReference type="Proteomes" id="UP000286063"/>
    </source>
</evidence>
<keyword evidence="4" id="KW-0676">Redox-active center</keyword>
<dbReference type="InterPro" id="IPR050553">
    <property type="entry name" value="Thioredoxin_ResA/DsbE_sf"/>
</dbReference>
<dbReference type="InterPro" id="IPR025380">
    <property type="entry name" value="DUF4369"/>
</dbReference>
<evidence type="ECO:0000256" key="3">
    <source>
        <dbReference type="ARBA" id="ARBA00023157"/>
    </source>
</evidence>
<keyword evidence="3" id="KW-1015">Disulfide bond</keyword>
<dbReference type="InterPro" id="IPR036249">
    <property type="entry name" value="Thioredoxin-like_sf"/>
</dbReference>
<feature type="chain" id="PRO_5019481849" evidence="5">
    <location>
        <begin position="20"/>
        <end position="363"/>
    </location>
</feature>
<comment type="subcellular location">
    <subcellularLocation>
        <location evidence="1">Cell envelope</location>
    </subcellularLocation>
</comment>
<dbReference type="SUPFAM" id="SSF52833">
    <property type="entry name" value="Thioredoxin-like"/>
    <property type="match status" value="1"/>
</dbReference>
<dbReference type="CDD" id="cd02966">
    <property type="entry name" value="TlpA_like_family"/>
    <property type="match status" value="1"/>
</dbReference>
<dbReference type="GO" id="GO:0030313">
    <property type="term" value="C:cell envelope"/>
    <property type="evidence" value="ECO:0007669"/>
    <property type="project" value="UniProtKB-SubCell"/>
</dbReference>
<dbReference type="InterPro" id="IPR017937">
    <property type="entry name" value="Thioredoxin_CS"/>
</dbReference>
<evidence type="ECO:0000259" key="6">
    <source>
        <dbReference type="PROSITE" id="PS51352"/>
    </source>
</evidence>
<keyword evidence="2" id="KW-0201">Cytochrome c-type biogenesis</keyword>
<dbReference type="PANTHER" id="PTHR42852:SF6">
    <property type="entry name" value="THIOL:DISULFIDE INTERCHANGE PROTEIN DSBE"/>
    <property type="match status" value="1"/>
</dbReference>
<name>A0A413IQ90_9BACT</name>